<comment type="function">
    <text evidence="2 12">Catalyzes the hydrolysis of UDP-3-O-myristoyl-N-acetylglucosamine to form UDP-3-O-myristoylglucosamine and acetate, the committed step in lipid A biosynthesis.</text>
</comment>
<dbReference type="UniPathway" id="UPA00359">
    <property type="reaction ID" value="UER00478"/>
</dbReference>
<feature type="binding site" evidence="12">
    <location>
        <position position="237"/>
    </location>
    <ligand>
        <name>Zn(2+)</name>
        <dbReference type="ChEBI" id="CHEBI:29105"/>
    </ligand>
</feature>
<dbReference type="eggNOG" id="COG0774">
    <property type="taxonomic scope" value="Bacteria"/>
</dbReference>
<comment type="cofactor">
    <cofactor evidence="1 12">
        <name>Zn(2+)</name>
        <dbReference type="ChEBI" id="CHEBI:29105"/>
    </cofactor>
</comment>
<dbReference type="PANTHER" id="PTHR33694:SF1">
    <property type="entry name" value="UDP-3-O-ACYL-N-ACETYLGLUCOSAMINE DEACETYLASE 1, MITOCHONDRIAL-RELATED"/>
    <property type="match status" value="1"/>
</dbReference>
<keyword evidence="14" id="KW-1185">Reference proteome</keyword>
<feature type="active site" description="Proton donor" evidence="12">
    <location>
        <position position="259"/>
    </location>
</feature>
<evidence type="ECO:0000256" key="4">
    <source>
        <dbReference type="ARBA" id="ARBA00012745"/>
    </source>
</evidence>
<proteinExistence type="inferred from homology"/>
<dbReference type="Pfam" id="PF03331">
    <property type="entry name" value="LpxC"/>
    <property type="match status" value="1"/>
</dbReference>
<keyword evidence="6 12" id="KW-0441">Lipid A biosynthesis</keyword>
<dbReference type="Proteomes" id="UP000215383">
    <property type="component" value="Chromosome 1"/>
</dbReference>
<dbReference type="RefSeq" id="WP_027890151.1">
    <property type="nucleotide sequence ID" value="NZ_CALXYH010000010.1"/>
</dbReference>
<keyword evidence="7 12" id="KW-0479">Metal-binding</keyword>
<evidence type="ECO:0000256" key="1">
    <source>
        <dbReference type="ARBA" id="ARBA00001947"/>
    </source>
</evidence>
<dbReference type="Gene3D" id="3.30.1700.10">
    <property type="entry name" value="lpxc deacetylase, domain 2"/>
    <property type="match status" value="1"/>
</dbReference>
<dbReference type="GO" id="GO:0103117">
    <property type="term" value="F:UDP-3-O-acyl-N-acetylglucosamine deacetylase activity"/>
    <property type="evidence" value="ECO:0007669"/>
    <property type="project" value="UniProtKB-UniRule"/>
</dbReference>
<evidence type="ECO:0000256" key="2">
    <source>
        <dbReference type="ARBA" id="ARBA00002923"/>
    </source>
</evidence>
<dbReference type="EC" id="3.5.1.108" evidence="4 12"/>
<dbReference type="PANTHER" id="PTHR33694">
    <property type="entry name" value="UDP-3-O-ACYL-N-ACETYLGLUCOSAMINE DEACETYLASE 1, MITOCHONDRIAL-RELATED"/>
    <property type="match status" value="1"/>
</dbReference>
<feature type="binding site" evidence="12">
    <location>
        <position position="233"/>
    </location>
    <ligand>
        <name>Zn(2+)</name>
        <dbReference type="ChEBI" id="CHEBI:29105"/>
    </ligand>
</feature>
<name>A0A239TBK1_9FIRM</name>
<keyword evidence="9 12" id="KW-0862">Zinc</keyword>
<evidence type="ECO:0000256" key="5">
    <source>
        <dbReference type="ARBA" id="ARBA00022516"/>
    </source>
</evidence>
<comment type="similarity">
    <text evidence="12">Belongs to the LpxC family.</text>
</comment>
<comment type="catalytic activity">
    <reaction evidence="11 12">
        <text>a UDP-3-O-[(3R)-3-hydroxyacyl]-N-acetyl-alpha-D-glucosamine + H2O = a UDP-3-O-[(3R)-3-hydroxyacyl]-alpha-D-glucosamine + acetate</text>
        <dbReference type="Rhea" id="RHEA:67816"/>
        <dbReference type="ChEBI" id="CHEBI:15377"/>
        <dbReference type="ChEBI" id="CHEBI:30089"/>
        <dbReference type="ChEBI" id="CHEBI:137740"/>
        <dbReference type="ChEBI" id="CHEBI:173225"/>
        <dbReference type="EC" id="3.5.1.108"/>
    </reaction>
</comment>
<dbReference type="SUPFAM" id="SSF54211">
    <property type="entry name" value="Ribosomal protein S5 domain 2-like"/>
    <property type="match status" value="2"/>
</dbReference>
<evidence type="ECO:0000313" key="13">
    <source>
        <dbReference type="EMBL" id="SNU94334.1"/>
    </source>
</evidence>
<evidence type="ECO:0000256" key="3">
    <source>
        <dbReference type="ARBA" id="ARBA00005002"/>
    </source>
</evidence>
<evidence type="ECO:0000256" key="6">
    <source>
        <dbReference type="ARBA" id="ARBA00022556"/>
    </source>
</evidence>
<evidence type="ECO:0000256" key="12">
    <source>
        <dbReference type="HAMAP-Rule" id="MF_00388"/>
    </source>
</evidence>
<dbReference type="GO" id="GO:0046872">
    <property type="term" value="F:metal ion binding"/>
    <property type="evidence" value="ECO:0007669"/>
    <property type="project" value="UniProtKB-KW"/>
</dbReference>
<dbReference type="GeneID" id="78506238"/>
<accession>A0A239TBK1</accession>
<sequence length="275" mass="30769">MNKQKTIAREIMYSGIGLHSGAEVKMKLSPAPVDTGIVFIRTDLPNKPRIKAIASNVTSTLRATTIGDGEIKVFTIEHLMSALFASDIDNCYIELDNEEPPVVDGASEVFVKLLSEAGSVEQDKMRQEIVIKKVYRIDDKERFVMVVPYDGFRVSFTSLNPHPLIGTQYYDFTFDIDAYKQEIAPARTIAYEKEVEALHKMGLGLGGNLENVIVYNDEGWMNKLRYADELVRHKILDIIGDLRLAGVLKAHVIAVKSGHELNTKLAKKILADFVK</sequence>
<dbReference type="NCBIfam" id="TIGR00325">
    <property type="entry name" value="lpxC"/>
    <property type="match status" value="1"/>
</dbReference>
<evidence type="ECO:0000256" key="11">
    <source>
        <dbReference type="ARBA" id="ARBA00024535"/>
    </source>
</evidence>
<feature type="binding site" evidence="12">
    <location>
        <position position="78"/>
    </location>
    <ligand>
        <name>Zn(2+)</name>
        <dbReference type="ChEBI" id="CHEBI:29105"/>
    </ligand>
</feature>
<dbReference type="AlphaFoldDB" id="A0A239TBK1"/>
<evidence type="ECO:0000256" key="8">
    <source>
        <dbReference type="ARBA" id="ARBA00022801"/>
    </source>
</evidence>
<dbReference type="InterPro" id="IPR020568">
    <property type="entry name" value="Ribosomal_Su5_D2-typ_SF"/>
</dbReference>
<dbReference type="GO" id="GO:0016020">
    <property type="term" value="C:membrane"/>
    <property type="evidence" value="ECO:0007669"/>
    <property type="project" value="GOC"/>
</dbReference>
<reference evidence="13 14" key="1">
    <citation type="submission" date="2017-06" db="EMBL/GenBank/DDBJ databases">
        <authorList>
            <consortium name="Pathogen Informatics"/>
        </authorList>
    </citation>
    <scope>NUCLEOTIDE SEQUENCE [LARGE SCALE GENOMIC DNA]</scope>
    <source>
        <strain evidence="13 14">NCTC10570</strain>
    </source>
</reference>
<evidence type="ECO:0000256" key="7">
    <source>
        <dbReference type="ARBA" id="ARBA00022723"/>
    </source>
</evidence>
<dbReference type="GO" id="GO:0009245">
    <property type="term" value="P:lipid A biosynthetic process"/>
    <property type="evidence" value="ECO:0007669"/>
    <property type="project" value="UniProtKB-UniRule"/>
</dbReference>
<comment type="pathway">
    <text evidence="3 12">Glycolipid biosynthesis; lipid IV(A) biosynthesis; lipid IV(A) from (3R)-3-hydroxytetradecanoyl-[acyl-carrier-protein] and UDP-N-acetyl-alpha-D-glucosamine: step 2/6.</text>
</comment>
<dbReference type="Gene3D" id="3.30.230.20">
    <property type="entry name" value="lpxc deacetylase, domain 1"/>
    <property type="match status" value="1"/>
</dbReference>
<keyword evidence="10 12" id="KW-0443">Lipid metabolism</keyword>
<organism evidence="13 14">
    <name type="scientific">Megamonas hypermegale</name>
    <dbReference type="NCBI Taxonomy" id="158847"/>
    <lineage>
        <taxon>Bacteria</taxon>
        <taxon>Bacillati</taxon>
        <taxon>Bacillota</taxon>
        <taxon>Negativicutes</taxon>
        <taxon>Selenomonadales</taxon>
        <taxon>Selenomonadaceae</taxon>
        <taxon>Megamonas</taxon>
    </lineage>
</organism>
<dbReference type="InterPro" id="IPR011334">
    <property type="entry name" value="UDP-acyl_GlcNac_deAcase_C"/>
</dbReference>
<dbReference type="HAMAP" id="MF_00388">
    <property type="entry name" value="LpxC"/>
    <property type="match status" value="1"/>
</dbReference>
<evidence type="ECO:0000256" key="9">
    <source>
        <dbReference type="ARBA" id="ARBA00022833"/>
    </source>
</evidence>
<evidence type="ECO:0000313" key="14">
    <source>
        <dbReference type="Proteomes" id="UP000215383"/>
    </source>
</evidence>
<keyword evidence="5 12" id="KW-0444">Lipid biosynthesis</keyword>
<evidence type="ECO:0000256" key="10">
    <source>
        <dbReference type="ARBA" id="ARBA00023098"/>
    </source>
</evidence>
<keyword evidence="8 12" id="KW-0378">Hydrolase</keyword>
<gene>
    <name evidence="12 13" type="primary">lpxC</name>
    <name evidence="13" type="ORF">SAMEA4364220_00196</name>
</gene>
<dbReference type="EMBL" id="LT906446">
    <property type="protein sequence ID" value="SNU94334.1"/>
    <property type="molecule type" value="Genomic_DNA"/>
</dbReference>
<protein>
    <recommendedName>
        <fullName evidence="4 12">UDP-3-O-acyl-N-acetylglucosamine deacetylase</fullName>
        <shortName evidence="12">UDP-3-O-acyl-GlcNAc deacetylase</shortName>
        <ecNumber evidence="4 12">3.5.1.108</ecNumber>
    </recommendedName>
    <alternativeName>
        <fullName evidence="12">UDP-3-O-[R-3-hydroxymyristoyl]-N-acetylglucosamine deacetylase</fullName>
    </alternativeName>
</protein>
<dbReference type="InterPro" id="IPR004463">
    <property type="entry name" value="UDP-acyl_GlcNac_deAcase"/>
</dbReference>
<dbReference type="InterPro" id="IPR015870">
    <property type="entry name" value="UDP-acyl_N-AcGlcN_deAcase_N"/>
</dbReference>